<evidence type="ECO:0000313" key="2">
    <source>
        <dbReference type="EMBL" id="PRX41132.1"/>
    </source>
</evidence>
<proteinExistence type="predicted"/>
<feature type="compositionally biased region" description="Pro residues" evidence="1">
    <location>
        <begin position="95"/>
        <end position="104"/>
    </location>
</feature>
<organism evidence="2 3">
    <name type="scientific">Planifilum fimeticola</name>
    <dbReference type="NCBI Taxonomy" id="201975"/>
    <lineage>
        <taxon>Bacteria</taxon>
        <taxon>Bacillati</taxon>
        <taxon>Bacillota</taxon>
        <taxon>Bacilli</taxon>
        <taxon>Bacillales</taxon>
        <taxon>Thermoactinomycetaceae</taxon>
        <taxon>Planifilum</taxon>
    </lineage>
</organism>
<dbReference type="EMBL" id="PVNE01000008">
    <property type="protein sequence ID" value="PRX41132.1"/>
    <property type="molecule type" value="Genomic_DNA"/>
</dbReference>
<reference evidence="2 3" key="1">
    <citation type="submission" date="2018-03" db="EMBL/GenBank/DDBJ databases">
        <title>Genomic Encyclopedia of Archaeal and Bacterial Type Strains, Phase II (KMG-II): from individual species to whole genera.</title>
        <authorList>
            <person name="Goeker M."/>
        </authorList>
    </citation>
    <scope>NUCLEOTIDE SEQUENCE [LARGE SCALE GENOMIC DNA]</scope>
    <source>
        <strain evidence="2 3">DSM 44946</strain>
    </source>
</reference>
<protein>
    <submittedName>
        <fullName evidence="2">Uncharacterized protein</fullName>
    </submittedName>
</protein>
<dbReference type="Proteomes" id="UP000237797">
    <property type="component" value="Unassembled WGS sequence"/>
</dbReference>
<dbReference type="OrthoDB" id="2988780at2"/>
<feature type="compositionally biased region" description="Basic and acidic residues" evidence="1">
    <location>
        <begin position="39"/>
        <end position="56"/>
    </location>
</feature>
<gene>
    <name evidence="2" type="ORF">CLV97_10862</name>
</gene>
<sequence length="123" mass="14442">MSKKKANDAQLRQMIRKIVREEMQRMQSMDDSEWMEQDPDFHPEMAGRPDLHESRGYPDPFDQGDLSPDHPPWASFGPAQPDPNRKQSARSEQPPRYPEWPGPYTPDLESELDNPPYIPKRRK</sequence>
<dbReference type="AlphaFoldDB" id="A0A2T0LFV4"/>
<evidence type="ECO:0000313" key="3">
    <source>
        <dbReference type="Proteomes" id="UP000237797"/>
    </source>
</evidence>
<keyword evidence="3" id="KW-1185">Reference proteome</keyword>
<feature type="region of interest" description="Disordered" evidence="1">
    <location>
        <begin position="19"/>
        <end position="123"/>
    </location>
</feature>
<accession>A0A2T0LFV4</accession>
<comment type="caution">
    <text evidence="2">The sequence shown here is derived from an EMBL/GenBank/DDBJ whole genome shotgun (WGS) entry which is preliminary data.</text>
</comment>
<dbReference type="RefSeq" id="WP_106344769.1">
    <property type="nucleotide sequence ID" value="NZ_PVNE01000008.1"/>
</dbReference>
<evidence type="ECO:0000256" key="1">
    <source>
        <dbReference type="SAM" id="MobiDB-lite"/>
    </source>
</evidence>
<name>A0A2T0LFV4_9BACL</name>